<dbReference type="GO" id="GO:0003700">
    <property type="term" value="F:DNA-binding transcription factor activity"/>
    <property type="evidence" value="ECO:0007669"/>
    <property type="project" value="InterPro"/>
</dbReference>
<evidence type="ECO:0000256" key="3">
    <source>
        <dbReference type="ARBA" id="ARBA00023125"/>
    </source>
</evidence>
<dbReference type="GO" id="GO:0006351">
    <property type="term" value="P:DNA-templated transcription"/>
    <property type="evidence" value="ECO:0007669"/>
    <property type="project" value="TreeGrafter"/>
</dbReference>
<sequence>MSADDLRYFLAVARRGRLTLAAAQLGVDHTTVGRRVVALERALGQRLFDRAAHGWQLTESGHRLLGPAELVATAVASAEELLGGRGQSLTGAVRIVCPDGFGAFLLAPALGALQRDHPALTVELITASPHVAHTLQEFDLAVIQRVPSSRRVVRQHLTDFYLRLYATPDYLSSHPRVRSAADLADHVVIWHIDDMLDVPPLSALHALLPSQIAIQSTNLVAHWQAAAAGVGIAPLPQYIAAHDPRLVPVLPELQFRGTYWLALRREHARLTRVRAVEVLMQEIVAARQDDLLGPIRGPLPPR</sequence>
<keyword evidence="2" id="KW-0805">Transcription regulation</keyword>
<comment type="similarity">
    <text evidence="1">Belongs to the LysR transcriptional regulatory family.</text>
</comment>
<keyword evidence="3" id="KW-0238">DNA-binding</keyword>
<dbReference type="InterPro" id="IPR036388">
    <property type="entry name" value="WH-like_DNA-bd_sf"/>
</dbReference>
<dbReference type="InterPro" id="IPR000847">
    <property type="entry name" value="LysR_HTH_N"/>
</dbReference>
<protein>
    <submittedName>
        <fullName evidence="6">LysR family transcriptional regulator</fullName>
    </submittedName>
</protein>
<dbReference type="SUPFAM" id="SSF53850">
    <property type="entry name" value="Periplasmic binding protein-like II"/>
    <property type="match status" value="1"/>
</dbReference>
<dbReference type="InterPro" id="IPR058163">
    <property type="entry name" value="LysR-type_TF_proteobact-type"/>
</dbReference>
<accession>A0A543DVK7</accession>
<dbReference type="InterPro" id="IPR036390">
    <property type="entry name" value="WH_DNA-bd_sf"/>
</dbReference>
<keyword evidence="7" id="KW-1185">Reference proteome</keyword>
<dbReference type="Proteomes" id="UP000315677">
    <property type="component" value="Unassembled WGS sequence"/>
</dbReference>
<gene>
    <name evidence="6" type="ORF">FB558_0094</name>
</gene>
<evidence type="ECO:0000259" key="5">
    <source>
        <dbReference type="PROSITE" id="PS50931"/>
    </source>
</evidence>
<comment type="caution">
    <text evidence="6">The sequence shown here is derived from an EMBL/GenBank/DDBJ whole genome shotgun (WGS) entry which is preliminary data.</text>
</comment>
<reference evidence="6 7" key="1">
    <citation type="submission" date="2019-06" db="EMBL/GenBank/DDBJ databases">
        <title>Sequencing the genomes of 1000 actinobacteria strains.</title>
        <authorList>
            <person name="Klenk H.-P."/>
        </authorList>
    </citation>
    <scope>NUCLEOTIDE SEQUENCE [LARGE SCALE GENOMIC DNA]</scope>
    <source>
        <strain evidence="6 7">DSM 45301</strain>
    </source>
</reference>
<evidence type="ECO:0000313" key="6">
    <source>
        <dbReference type="EMBL" id="TQM13361.1"/>
    </source>
</evidence>
<dbReference type="PANTHER" id="PTHR30537:SF3">
    <property type="entry name" value="TRANSCRIPTIONAL REGULATORY PROTEIN"/>
    <property type="match status" value="1"/>
</dbReference>
<evidence type="ECO:0000256" key="4">
    <source>
        <dbReference type="ARBA" id="ARBA00023163"/>
    </source>
</evidence>
<evidence type="ECO:0000256" key="1">
    <source>
        <dbReference type="ARBA" id="ARBA00009437"/>
    </source>
</evidence>
<evidence type="ECO:0000256" key="2">
    <source>
        <dbReference type="ARBA" id="ARBA00023015"/>
    </source>
</evidence>
<dbReference type="Pfam" id="PF00126">
    <property type="entry name" value="HTH_1"/>
    <property type="match status" value="1"/>
</dbReference>
<dbReference type="PANTHER" id="PTHR30537">
    <property type="entry name" value="HTH-TYPE TRANSCRIPTIONAL REGULATOR"/>
    <property type="match status" value="1"/>
</dbReference>
<proteinExistence type="inferred from homology"/>
<dbReference type="Pfam" id="PF03466">
    <property type="entry name" value="LysR_substrate"/>
    <property type="match status" value="1"/>
</dbReference>
<feature type="domain" description="HTH lysR-type" evidence="5">
    <location>
        <begin position="1"/>
        <end position="58"/>
    </location>
</feature>
<dbReference type="AlphaFoldDB" id="A0A543DVK7"/>
<dbReference type="GO" id="GO:0043565">
    <property type="term" value="F:sequence-specific DNA binding"/>
    <property type="evidence" value="ECO:0007669"/>
    <property type="project" value="TreeGrafter"/>
</dbReference>
<name>A0A543DVK7_9PSEU</name>
<dbReference type="Gene3D" id="1.10.10.10">
    <property type="entry name" value="Winged helix-like DNA-binding domain superfamily/Winged helix DNA-binding domain"/>
    <property type="match status" value="1"/>
</dbReference>
<dbReference type="Gene3D" id="3.40.190.290">
    <property type="match status" value="1"/>
</dbReference>
<dbReference type="PROSITE" id="PS50931">
    <property type="entry name" value="HTH_LYSR"/>
    <property type="match status" value="1"/>
</dbReference>
<evidence type="ECO:0000313" key="7">
    <source>
        <dbReference type="Proteomes" id="UP000315677"/>
    </source>
</evidence>
<dbReference type="InterPro" id="IPR005119">
    <property type="entry name" value="LysR_subst-bd"/>
</dbReference>
<keyword evidence="4" id="KW-0804">Transcription</keyword>
<dbReference type="EMBL" id="VFPA01000001">
    <property type="protein sequence ID" value="TQM13361.1"/>
    <property type="molecule type" value="Genomic_DNA"/>
</dbReference>
<dbReference type="SUPFAM" id="SSF46785">
    <property type="entry name" value="Winged helix' DNA-binding domain"/>
    <property type="match status" value="1"/>
</dbReference>
<organism evidence="6 7">
    <name type="scientific">Pseudonocardia kunmingensis</name>
    <dbReference type="NCBI Taxonomy" id="630975"/>
    <lineage>
        <taxon>Bacteria</taxon>
        <taxon>Bacillati</taxon>
        <taxon>Actinomycetota</taxon>
        <taxon>Actinomycetes</taxon>
        <taxon>Pseudonocardiales</taxon>
        <taxon>Pseudonocardiaceae</taxon>
        <taxon>Pseudonocardia</taxon>
    </lineage>
</organism>